<gene>
    <name evidence="2" type="ORF">R3P38DRAFT_3483558</name>
</gene>
<accession>A0AAW0C8C4</accession>
<keyword evidence="1" id="KW-0472">Membrane</keyword>
<evidence type="ECO:0000313" key="3">
    <source>
        <dbReference type="Proteomes" id="UP001362999"/>
    </source>
</evidence>
<dbReference type="AlphaFoldDB" id="A0AAW0C8C4"/>
<comment type="caution">
    <text evidence="2">The sequence shown here is derived from an EMBL/GenBank/DDBJ whole genome shotgun (WGS) entry which is preliminary data.</text>
</comment>
<sequence>HPSFLQLYGIVHSGDIHATIFHEALIPFRFRNLESVYRQSPMLPCYTYAYLVPCICVPWWLVMQQHWQAATDYIRDIFATQWSDISAPQDYTFFLRPSTGRLCLDFEGHDSEPWSFAVTENITPMSLLSTIDTQTIVDALTIEQYHGICHRAFSMDGASFFPLTATVHLGAIYHTAGHHNISSPLAIACMLSPSIKIDAAWTSLRLNSVEPQIMESGWNRFRIDELDICDFPFTCVFFFSPDTDTWLSQANHIFNCLGVFSNLANYVLSRRVDFRVSLQPEGHWQLPMPYVFLFLCPPPSFRVSPASFKLPKHIGYWSLDPLGLDPLSAEQAAELGLPSFDISIVSRAHSAWSDTVYAGLRQFHQGKGFDPDSQDLARHLGVPLYELYSDYEMSSSVDGGAAHIEELPTCDCPGQLEEGEPMILHTDNEKCESVPRNGDLDEDSENIAVSKSLKVLALIQLGLILLLAVLAVYSSL</sequence>
<evidence type="ECO:0000256" key="1">
    <source>
        <dbReference type="SAM" id="Phobius"/>
    </source>
</evidence>
<organism evidence="2 3">
    <name type="scientific">Favolaschia claudopus</name>
    <dbReference type="NCBI Taxonomy" id="2862362"/>
    <lineage>
        <taxon>Eukaryota</taxon>
        <taxon>Fungi</taxon>
        <taxon>Dikarya</taxon>
        <taxon>Basidiomycota</taxon>
        <taxon>Agaricomycotina</taxon>
        <taxon>Agaricomycetes</taxon>
        <taxon>Agaricomycetidae</taxon>
        <taxon>Agaricales</taxon>
        <taxon>Marasmiineae</taxon>
        <taxon>Mycenaceae</taxon>
        <taxon>Favolaschia</taxon>
    </lineage>
</organism>
<protein>
    <submittedName>
        <fullName evidence="2">Uncharacterized protein</fullName>
    </submittedName>
</protein>
<name>A0AAW0C8C4_9AGAR</name>
<keyword evidence="3" id="KW-1185">Reference proteome</keyword>
<reference evidence="2 3" key="1">
    <citation type="journal article" date="2024" name="J Genomics">
        <title>Draft genome sequencing and assembly of Favolaschia claudopus CIRM-BRFM 2984 isolated from oak limbs.</title>
        <authorList>
            <person name="Navarro D."/>
            <person name="Drula E."/>
            <person name="Chaduli D."/>
            <person name="Cazenave R."/>
            <person name="Ahrendt S."/>
            <person name="Wang J."/>
            <person name="Lipzen A."/>
            <person name="Daum C."/>
            <person name="Barry K."/>
            <person name="Grigoriev I.V."/>
            <person name="Favel A."/>
            <person name="Rosso M.N."/>
            <person name="Martin F."/>
        </authorList>
    </citation>
    <scope>NUCLEOTIDE SEQUENCE [LARGE SCALE GENOMIC DNA]</scope>
    <source>
        <strain evidence="2 3">CIRM-BRFM 2984</strain>
    </source>
</reference>
<dbReference type="Proteomes" id="UP001362999">
    <property type="component" value="Unassembled WGS sequence"/>
</dbReference>
<feature type="non-terminal residue" evidence="2">
    <location>
        <position position="1"/>
    </location>
</feature>
<keyword evidence="1" id="KW-0812">Transmembrane</keyword>
<feature type="transmembrane region" description="Helical" evidence="1">
    <location>
        <begin position="455"/>
        <end position="473"/>
    </location>
</feature>
<keyword evidence="1" id="KW-1133">Transmembrane helix</keyword>
<proteinExistence type="predicted"/>
<dbReference type="EMBL" id="JAWWNJ010000019">
    <property type="protein sequence ID" value="KAK7035649.1"/>
    <property type="molecule type" value="Genomic_DNA"/>
</dbReference>
<evidence type="ECO:0000313" key="2">
    <source>
        <dbReference type="EMBL" id="KAK7035649.1"/>
    </source>
</evidence>